<dbReference type="PANTHER" id="PTHR48022:SF68">
    <property type="entry name" value="MAJOR FACILITATOR SUPERFAMILY (MFS) PROFILE DOMAIN-CONTAINING PROTEIN-RELATED"/>
    <property type="match status" value="1"/>
</dbReference>
<dbReference type="GO" id="GO:0005351">
    <property type="term" value="F:carbohydrate:proton symporter activity"/>
    <property type="evidence" value="ECO:0007669"/>
    <property type="project" value="TreeGrafter"/>
</dbReference>
<evidence type="ECO:0000256" key="1">
    <source>
        <dbReference type="ARBA" id="ARBA00004141"/>
    </source>
</evidence>
<gene>
    <name evidence="10" type="ORF">PV04_02871</name>
</gene>
<feature type="compositionally biased region" description="Basic residues" evidence="7">
    <location>
        <begin position="522"/>
        <end position="532"/>
    </location>
</feature>
<dbReference type="InterPro" id="IPR020846">
    <property type="entry name" value="MFS_dom"/>
</dbReference>
<dbReference type="GO" id="GO:0016020">
    <property type="term" value="C:membrane"/>
    <property type="evidence" value="ECO:0007669"/>
    <property type="project" value="UniProtKB-SubCell"/>
</dbReference>
<dbReference type="Proteomes" id="UP000054266">
    <property type="component" value="Unassembled WGS sequence"/>
</dbReference>
<feature type="domain" description="Major facilitator superfamily (MFS) profile" evidence="9">
    <location>
        <begin position="16"/>
        <end position="466"/>
    </location>
</feature>
<evidence type="ECO:0000256" key="3">
    <source>
        <dbReference type="ARBA" id="ARBA00022448"/>
    </source>
</evidence>
<feature type="transmembrane region" description="Helical" evidence="8">
    <location>
        <begin position="113"/>
        <end position="137"/>
    </location>
</feature>
<dbReference type="HOGENOM" id="CLU_001265_30_3_1"/>
<feature type="transmembrane region" description="Helical" evidence="8">
    <location>
        <begin position="55"/>
        <end position="74"/>
    </location>
</feature>
<feature type="transmembrane region" description="Helical" evidence="8">
    <location>
        <begin position="369"/>
        <end position="394"/>
    </location>
</feature>
<keyword evidence="3" id="KW-0813">Transport</keyword>
<evidence type="ECO:0000256" key="7">
    <source>
        <dbReference type="SAM" id="MobiDB-lite"/>
    </source>
</evidence>
<dbReference type="InterPro" id="IPR036259">
    <property type="entry name" value="MFS_trans_sf"/>
</dbReference>
<reference evidence="10 11" key="1">
    <citation type="submission" date="2015-01" db="EMBL/GenBank/DDBJ databases">
        <title>The Genome Sequence of Capronia semiimmersa CBS27337.</title>
        <authorList>
            <consortium name="The Broad Institute Genomics Platform"/>
            <person name="Cuomo C."/>
            <person name="de Hoog S."/>
            <person name="Gorbushina A."/>
            <person name="Stielow B."/>
            <person name="Teixiera M."/>
            <person name="Abouelleil A."/>
            <person name="Chapman S.B."/>
            <person name="Priest M."/>
            <person name="Young S.K."/>
            <person name="Wortman J."/>
            <person name="Nusbaum C."/>
            <person name="Birren B."/>
        </authorList>
    </citation>
    <scope>NUCLEOTIDE SEQUENCE [LARGE SCALE GENOMIC DNA]</scope>
    <source>
        <strain evidence="10 11">CBS 27337</strain>
    </source>
</reference>
<protein>
    <recommendedName>
        <fullName evidence="9">Major facilitator superfamily (MFS) profile domain-containing protein</fullName>
    </recommendedName>
</protein>
<dbReference type="PRINTS" id="PR00171">
    <property type="entry name" value="SUGRTRNSPORT"/>
</dbReference>
<dbReference type="Gene3D" id="1.20.1250.20">
    <property type="entry name" value="MFS general substrate transporter like domains"/>
    <property type="match status" value="1"/>
</dbReference>
<feature type="transmembrane region" description="Helical" evidence="8">
    <location>
        <begin position="311"/>
        <end position="331"/>
    </location>
</feature>
<dbReference type="Pfam" id="PF00083">
    <property type="entry name" value="Sugar_tr"/>
    <property type="match status" value="1"/>
</dbReference>
<evidence type="ECO:0000256" key="6">
    <source>
        <dbReference type="ARBA" id="ARBA00023136"/>
    </source>
</evidence>
<feature type="transmembrane region" description="Helical" evidence="8">
    <location>
        <begin position="414"/>
        <end position="434"/>
    </location>
</feature>
<comment type="subcellular location">
    <subcellularLocation>
        <location evidence="1">Membrane</location>
        <topology evidence="1">Multi-pass membrane protein</topology>
    </subcellularLocation>
</comment>
<evidence type="ECO:0000259" key="9">
    <source>
        <dbReference type="PROSITE" id="PS50850"/>
    </source>
</evidence>
<keyword evidence="4 8" id="KW-0812">Transmembrane</keyword>
<evidence type="ECO:0000313" key="11">
    <source>
        <dbReference type="Proteomes" id="UP000054266"/>
    </source>
</evidence>
<dbReference type="PROSITE" id="PS00217">
    <property type="entry name" value="SUGAR_TRANSPORT_2"/>
    <property type="match status" value="1"/>
</dbReference>
<proteinExistence type="inferred from homology"/>
<keyword evidence="11" id="KW-1185">Reference proteome</keyword>
<accession>A0A0D2E8K2</accession>
<comment type="similarity">
    <text evidence="2">Belongs to the major facilitator superfamily. Sugar transporter (TC 2.A.1.1) family.</text>
</comment>
<dbReference type="InterPro" id="IPR003663">
    <property type="entry name" value="Sugar/inositol_transpt"/>
</dbReference>
<dbReference type="EMBL" id="KN846957">
    <property type="protein sequence ID" value="KIW70617.1"/>
    <property type="molecule type" value="Genomic_DNA"/>
</dbReference>
<name>A0A0D2E8K2_9EURO</name>
<dbReference type="InterPro" id="IPR005828">
    <property type="entry name" value="MFS_sugar_transport-like"/>
</dbReference>
<dbReference type="AlphaFoldDB" id="A0A0D2E8K2"/>
<feature type="transmembrane region" description="Helical" evidence="8">
    <location>
        <begin position="185"/>
        <end position="208"/>
    </location>
</feature>
<feature type="transmembrane region" description="Helical" evidence="8">
    <location>
        <begin position="343"/>
        <end position="362"/>
    </location>
</feature>
<evidence type="ECO:0000256" key="4">
    <source>
        <dbReference type="ARBA" id="ARBA00022692"/>
    </source>
</evidence>
<keyword evidence="6 8" id="KW-0472">Membrane</keyword>
<evidence type="ECO:0000256" key="8">
    <source>
        <dbReference type="SAM" id="Phobius"/>
    </source>
</evidence>
<feature type="transmembrane region" description="Helical" evidence="8">
    <location>
        <begin position="441"/>
        <end position="460"/>
    </location>
</feature>
<evidence type="ECO:0000256" key="2">
    <source>
        <dbReference type="ARBA" id="ARBA00010992"/>
    </source>
</evidence>
<feature type="transmembrane region" description="Helical" evidence="8">
    <location>
        <begin position="86"/>
        <end position="107"/>
    </location>
</feature>
<evidence type="ECO:0000256" key="5">
    <source>
        <dbReference type="ARBA" id="ARBA00022989"/>
    </source>
</evidence>
<dbReference type="PROSITE" id="PS50850">
    <property type="entry name" value="MFS"/>
    <property type="match status" value="1"/>
</dbReference>
<dbReference type="InterPro" id="IPR005829">
    <property type="entry name" value="Sugar_transporter_CS"/>
</dbReference>
<evidence type="ECO:0000313" key="10">
    <source>
        <dbReference type="EMBL" id="KIW70617.1"/>
    </source>
</evidence>
<dbReference type="InterPro" id="IPR050360">
    <property type="entry name" value="MFS_Sugar_Transporters"/>
</dbReference>
<feature type="region of interest" description="Disordered" evidence="7">
    <location>
        <begin position="512"/>
        <end position="551"/>
    </location>
</feature>
<sequence length="551" mass="60542">MGRFSLRKIMDKQAQVVMVSSTAIALYGYDQGMMSLINTNYSYLDTMGIGEESPLVGLIVSVYYLGCAVGAVLASRFADAKGRKPGIFACLAMASLGNLLMFIAGFGKATTPQAALVTMMLGRIVMGLGVGGIDAVVPVYSSELQEDDARGTALAQEFQANIFGLNMAFIINVAITHSLGKANQWAWRVPIIVMQVYPALLFAGANLLPETPRWCVLHGDNERAKRSIRRVFGADQVDERISELVRAHKTEQEEGTVSYADMLWPGASQFHPTVVTVMGQVNQALTGYGAVSVYGPQIFELLGFAVTTAEYITLGNYLFYFAMMTVAWVLIDRVGRRKLMINGAFWLSISFALLTILGGLAYNGRRLSIPLLATGVPGIVVLYLATSVFGVGWLVPPWLIPTEIYPSTARAQGAAISVVVWGLANFAVTLLTPIGFNNLEFYLFLVFAATNAFAGLWTYLYCPESGHRTFEENQDFFKEAAERGSWIVSRVKDGEFRVLPVAEVEHDEEVEIEVGGEDEDRRKKKERRKTVQKKLDAHRETTPLLGRTSTQ</sequence>
<feature type="transmembrane region" description="Helical" evidence="8">
    <location>
        <begin position="158"/>
        <end position="179"/>
    </location>
</feature>
<keyword evidence="5 8" id="KW-1133">Transmembrane helix</keyword>
<dbReference type="PANTHER" id="PTHR48022">
    <property type="entry name" value="PLASTIDIC GLUCOSE TRANSPORTER 4"/>
    <property type="match status" value="1"/>
</dbReference>
<organism evidence="10 11">
    <name type="scientific">Phialophora macrospora</name>
    <dbReference type="NCBI Taxonomy" id="1851006"/>
    <lineage>
        <taxon>Eukaryota</taxon>
        <taxon>Fungi</taxon>
        <taxon>Dikarya</taxon>
        <taxon>Ascomycota</taxon>
        <taxon>Pezizomycotina</taxon>
        <taxon>Eurotiomycetes</taxon>
        <taxon>Chaetothyriomycetidae</taxon>
        <taxon>Chaetothyriales</taxon>
        <taxon>Herpotrichiellaceae</taxon>
        <taxon>Phialophora</taxon>
    </lineage>
</organism>
<dbReference type="SUPFAM" id="SSF103473">
    <property type="entry name" value="MFS general substrate transporter"/>
    <property type="match status" value="1"/>
</dbReference>